<feature type="compositionally biased region" description="Basic and acidic residues" evidence="1">
    <location>
        <begin position="167"/>
        <end position="247"/>
    </location>
</feature>
<dbReference type="EMBL" id="UOGC01000030">
    <property type="protein sequence ID" value="VAX16533.1"/>
    <property type="molecule type" value="Genomic_DNA"/>
</dbReference>
<dbReference type="InterPro" id="IPR019734">
    <property type="entry name" value="TPR_rpt"/>
</dbReference>
<organism evidence="2">
    <name type="scientific">hydrothermal vent metagenome</name>
    <dbReference type="NCBI Taxonomy" id="652676"/>
    <lineage>
        <taxon>unclassified sequences</taxon>
        <taxon>metagenomes</taxon>
        <taxon>ecological metagenomes</taxon>
    </lineage>
</organism>
<protein>
    <recommendedName>
        <fullName evidence="3">Tetratricopeptide repeat protein</fullName>
    </recommendedName>
</protein>
<gene>
    <name evidence="2" type="ORF">MNBD_NITROSPINAE01-1461</name>
</gene>
<reference evidence="2" key="1">
    <citation type="submission" date="2018-06" db="EMBL/GenBank/DDBJ databases">
        <authorList>
            <person name="Zhirakovskaya E."/>
        </authorList>
    </citation>
    <scope>NUCLEOTIDE SEQUENCE</scope>
</reference>
<evidence type="ECO:0000256" key="1">
    <source>
        <dbReference type="SAM" id="MobiDB-lite"/>
    </source>
</evidence>
<dbReference type="InterPro" id="IPR011990">
    <property type="entry name" value="TPR-like_helical_dom_sf"/>
</dbReference>
<accession>A0A3B1BW62</accession>
<name>A0A3B1BW62_9ZZZZ</name>
<dbReference type="Gene3D" id="1.25.40.10">
    <property type="entry name" value="Tetratricopeptide repeat domain"/>
    <property type="match status" value="1"/>
</dbReference>
<dbReference type="AlphaFoldDB" id="A0A3B1BW62"/>
<dbReference type="PROSITE" id="PS50005">
    <property type="entry name" value="TPR"/>
    <property type="match status" value="1"/>
</dbReference>
<evidence type="ECO:0000313" key="2">
    <source>
        <dbReference type="EMBL" id="VAX16533.1"/>
    </source>
</evidence>
<sequence>MIKGQMTRILITITASLLLCGFGDPSYFSNKRGNDFYKNEQYKNALREYMNAKNAKPGAKTPDYNMGASLYKLGKYGMAAEAFAKAMETDDSELKKDAGFNRGTSLLKAGKKMEGEKKAEDATKLYEEAIKQFITSLRNDPTDNDARHNLELAMKQLKEMKKKQQQKKKEEQNKKEEEKKEDKKSSDKKKGDQETDKSKKTDEKSNEQKQNDKKSDQNKTAEKQPKQMTPKEAKRIFRAIEQDEKDLRKRMKAHGLEETPRTERDW</sequence>
<feature type="region of interest" description="Disordered" evidence="1">
    <location>
        <begin position="158"/>
        <end position="266"/>
    </location>
</feature>
<dbReference type="SUPFAM" id="SSF48452">
    <property type="entry name" value="TPR-like"/>
    <property type="match status" value="1"/>
</dbReference>
<proteinExistence type="predicted"/>
<evidence type="ECO:0008006" key="3">
    <source>
        <dbReference type="Google" id="ProtNLM"/>
    </source>
</evidence>
<feature type="compositionally biased region" description="Basic and acidic residues" evidence="1">
    <location>
        <begin position="254"/>
        <end position="266"/>
    </location>
</feature>